<dbReference type="InterPro" id="IPR019821">
    <property type="entry name" value="Kinesin_motor_CS"/>
</dbReference>
<evidence type="ECO:0000259" key="4">
    <source>
        <dbReference type="PROSITE" id="PS50067"/>
    </source>
</evidence>
<dbReference type="Pfam" id="PF00225">
    <property type="entry name" value="Kinesin"/>
    <property type="match status" value="1"/>
</dbReference>
<dbReference type="AlphaFoldDB" id="A0A448WAQ5"/>
<dbReference type="GO" id="GO:0005524">
    <property type="term" value="F:ATP binding"/>
    <property type="evidence" value="ECO:0007669"/>
    <property type="project" value="UniProtKB-KW"/>
</dbReference>
<evidence type="ECO:0000256" key="3">
    <source>
        <dbReference type="PROSITE-ProRule" id="PRU00283"/>
    </source>
</evidence>
<comment type="caution">
    <text evidence="5">The sequence shown here is derived from an EMBL/GenBank/DDBJ whole genome shotgun (WGS) entry which is preliminary data.</text>
</comment>
<evidence type="ECO:0000256" key="2">
    <source>
        <dbReference type="ARBA" id="ARBA00022840"/>
    </source>
</evidence>
<dbReference type="PANTHER" id="PTHR47117">
    <property type="entry name" value="STAR-RELATED LIPID TRANSFER PROTEIN 9"/>
    <property type="match status" value="1"/>
</dbReference>
<dbReference type="GO" id="GO:0007018">
    <property type="term" value="P:microtubule-based movement"/>
    <property type="evidence" value="ECO:0007669"/>
    <property type="project" value="InterPro"/>
</dbReference>
<dbReference type="InterPro" id="IPR036961">
    <property type="entry name" value="Kinesin_motor_dom_sf"/>
</dbReference>
<proteinExistence type="inferred from homology"/>
<dbReference type="GO" id="GO:0003777">
    <property type="term" value="F:microtubule motor activity"/>
    <property type="evidence" value="ECO:0007669"/>
    <property type="project" value="InterPro"/>
</dbReference>
<keyword evidence="6" id="KW-1185">Reference proteome</keyword>
<dbReference type="PROSITE" id="PS00411">
    <property type="entry name" value="KINESIN_MOTOR_1"/>
    <property type="match status" value="1"/>
</dbReference>
<dbReference type="InterPro" id="IPR027417">
    <property type="entry name" value="P-loop_NTPase"/>
</dbReference>
<keyword evidence="2" id="KW-0067">ATP-binding</keyword>
<dbReference type="GO" id="GO:0008017">
    <property type="term" value="F:microtubule binding"/>
    <property type="evidence" value="ECO:0007669"/>
    <property type="project" value="InterPro"/>
</dbReference>
<comment type="similarity">
    <text evidence="3">Belongs to the TRAFAC class myosin-kinesin ATPase superfamily. Kinesin family.</text>
</comment>
<name>A0A448WAQ5_9PLAT</name>
<evidence type="ECO:0000313" key="6">
    <source>
        <dbReference type="Proteomes" id="UP000784294"/>
    </source>
</evidence>
<comment type="caution">
    <text evidence="3">Lacks conserved residue(s) required for the propagation of feature annotation.</text>
</comment>
<sequence>MSPKSVWLQLQIREHPITGPYVDGLSRLGVQASADITGWLRVGARKRSVAATKVNHCSSRSHTVLTISITRRDLVRLRNMYTSWRDLALPSRIVSFTKPVISEQTVGACSISNGFLVHFVRSAEFTKCGGGEMIENVLFSQLSIVDLAGSERQSVVNHSNTRLQVGLRQIDYSSS</sequence>
<dbReference type="Gene3D" id="3.40.850.10">
    <property type="entry name" value="Kinesin motor domain"/>
    <property type="match status" value="1"/>
</dbReference>
<dbReference type="PROSITE" id="PS50067">
    <property type="entry name" value="KINESIN_MOTOR_2"/>
    <property type="match status" value="1"/>
</dbReference>
<feature type="domain" description="Kinesin motor" evidence="4">
    <location>
        <begin position="1"/>
        <end position="175"/>
    </location>
</feature>
<protein>
    <recommendedName>
        <fullName evidence="4">Kinesin motor domain-containing protein</fullName>
    </recommendedName>
</protein>
<evidence type="ECO:0000313" key="5">
    <source>
        <dbReference type="EMBL" id="VEL07172.1"/>
    </source>
</evidence>
<dbReference type="OrthoDB" id="3176171at2759"/>
<keyword evidence="1" id="KW-0547">Nucleotide-binding</keyword>
<evidence type="ECO:0000256" key="1">
    <source>
        <dbReference type="ARBA" id="ARBA00022741"/>
    </source>
</evidence>
<reference evidence="5" key="1">
    <citation type="submission" date="2018-11" db="EMBL/GenBank/DDBJ databases">
        <authorList>
            <consortium name="Pathogen Informatics"/>
        </authorList>
    </citation>
    <scope>NUCLEOTIDE SEQUENCE</scope>
</reference>
<accession>A0A448WAQ5</accession>
<dbReference type="SUPFAM" id="SSF52540">
    <property type="entry name" value="P-loop containing nucleoside triphosphate hydrolases"/>
    <property type="match status" value="1"/>
</dbReference>
<organism evidence="5 6">
    <name type="scientific">Protopolystoma xenopodis</name>
    <dbReference type="NCBI Taxonomy" id="117903"/>
    <lineage>
        <taxon>Eukaryota</taxon>
        <taxon>Metazoa</taxon>
        <taxon>Spiralia</taxon>
        <taxon>Lophotrochozoa</taxon>
        <taxon>Platyhelminthes</taxon>
        <taxon>Monogenea</taxon>
        <taxon>Polyopisthocotylea</taxon>
        <taxon>Polystomatidea</taxon>
        <taxon>Polystomatidae</taxon>
        <taxon>Protopolystoma</taxon>
    </lineage>
</organism>
<dbReference type="InterPro" id="IPR001752">
    <property type="entry name" value="Kinesin_motor_dom"/>
</dbReference>
<gene>
    <name evidence="5" type="ORF">PXEA_LOCUS612</name>
</gene>
<dbReference type="Proteomes" id="UP000784294">
    <property type="component" value="Unassembled WGS sequence"/>
</dbReference>
<dbReference type="EMBL" id="CAAALY010001174">
    <property type="protein sequence ID" value="VEL07172.1"/>
    <property type="molecule type" value="Genomic_DNA"/>
</dbReference>